<dbReference type="Proteomes" id="UP000679725">
    <property type="component" value="Unassembled WGS sequence"/>
</dbReference>
<protein>
    <recommendedName>
        <fullName evidence="4">DUF4302 domain-containing protein</fullName>
    </recommendedName>
</protein>
<sequence>MKKLFLCLLFVAPALFSCENSDDTLFEESADTRLNAALASYEKLLVDAPYGWNAIIYPKGGGTYGFHFKFNDQNRVVMYSDFSAETAAKPKESSYRLKAMQTPSLIFDTYSYLHILSDPNPDVNGGGVGEGLQSDFEFSIFPDSLKEETVTFVGRKNQSRLVLTKATQAQATAYANGDLAKAVLFNNISKYQTYFKRITVGNITYEITPNQQTRTIKLTWLEGNVPKNFTTGYYFAGASLIFLKPLVNGSQTINGFTNFTWNANPTQLRFSAGGANTVVQEAIKPLSVDIAAVRRWWQEPVESGGDWRTEFGFHVNGVDDAFGVKDLEYEDKQYAYYSYVPGGDTRYEVFSPIFFTADALFQEYGHLGEPPTFTADGRIILTARGTFGAVPTSGPAINSVNLLYEKSGYYLIQTSETTYDMVSAKDAKAWISWE</sequence>
<dbReference type="PROSITE" id="PS51257">
    <property type="entry name" value="PROKAR_LIPOPROTEIN"/>
    <property type="match status" value="1"/>
</dbReference>
<evidence type="ECO:0000313" key="3">
    <source>
        <dbReference type="Proteomes" id="UP000679725"/>
    </source>
</evidence>
<dbReference type="RefSeq" id="WP_215233825.1">
    <property type="nucleotide sequence ID" value="NZ_CAJRAU010000003.1"/>
</dbReference>
<evidence type="ECO:0000256" key="1">
    <source>
        <dbReference type="SAM" id="SignalP"/>
    </source>
</evidence>
<keyword evidence="1" id="KW-0732">Signal</keyword>
<name>A0ABM8UQE9_9BACT</name>
<accession>A0ABM8UQE9</accession>
<keyword evidence="3" id="KW-1185">Reference proteome</keyword>
<proteinExistence type="predicted"/>
<evidence type="ECO:0000313" key="2">
    <source>
        <dbReference type="EMBL" id="CAG5069735.1"/>
    </source>
</evidence>
<gene>
    <name evidence="2" type="ORF">DYBT9623_02472</name>
</gene>
<feature type="chain" id="PRO_5046726305" description="DUF4302 domain-containing protein" evidence="1">
    <location>
        <begin position="18"/>
        <end position="434"/>
    </location>
</feature>
<dbReference type="Pfam" id="PF14135">
    <property type="entry name" value="DUF4302"/>
    <property type="match status" value="1"/>
</dbReference>
<feature type="signal peptide" evidence="1">
    <location>
        <begin position="1"/>
        <end position="17"/>
    </location>
</feature>
<comment type="caution">
    <text evidence="2">The sequence shown here is derived from an EMBL/GenBank/DDBJ whole genome shotgun (WGS) entry which is preliminary data.</text>
</comment>
<organism evidence="2 3">
    <name type="scientific">Dyadobacter linearis</name>
    <dbReference type="NCBI Taxonomy" id="2823330"/>
    <lineage>
        <taxon>Bacteria</taxon>
        <taxon>Pseudomonadati</taxon>
        <taxon>Bacteroidota</taxon>
        <taxon>Cytophagia</taxon>
        <taxon>Cytophagales</taxon>
        <taxon>Spirosomataceae</taxon>
        <taxon>Dyadobacter</taxon>
    </lineage>
</organism>
<reference evidence="2 3" key="1">
    <citation type="submission" date="2021-04" db="EMBL/GenBank/DDBJ databases">
        <authorList>
            <person name="Rodrigo-Torres L."/>
            <person name="Arahal R. D."/>
            <person name="Lucena T."/>
        </authorList>
    </citation>
    <scope>NUCLEOTIDE SEQUENCE [LARGE SCALE GENOMIC DNA]</scope>
    <source>
        <strain evidence="2 3">CECT 9623</strain>
    </source>
</reference>
<dbReference type="InterPro" id="IPR025396">
    <property type="entry name" value="DUF4302"/>
</dbReference>
<evidence type="ECO:0008006" key="4">
    <source>
        <dbReference type="Google" id="ProtNLM"/>
    </source>
</evidence>
<dbReference type="EMBL" id="CAJRAU010000003">
    <property type="protein sequence ID" value="CAG5069735.1"/>
    <property type="molecule type" value="Genomic_DNA"/>
</dbReference>